<reference evidence="3" key="2">
    <citation type="journal article" date="2021" name="PeerJ">
        <title>Extensive microbial diversity within the chicken gut microbiome revealed by metagenomics and culture.</title>
        <authorList>
            <person name="Gilroy R."/>
            <person name="Ravi A."/>
            <person name="Getino M."/>
            <person name="Pursley I."/>
            <person name="Horton D.L."/>
            <person name="Alikhan N.F."/>
            <person name="Baker D."/>
            <person name="Gharbi K."/>
            <person name="Hall N."/>
            <person name="Watson M."/>
            <person name="Adriaenssens E.M."/>
            <person name="Foster-Nyarko E."/>
            <person name="Jarju S."/>
            <person name="Secka A."/>
            <person name="Antonio M."/>
            <person name="Oren A."/>
            <person name="Chaudhuri R.R."/>
            <person name="La Ragione R."/>
            <person name="Hildebrand F."/>
            <person name="Pallen M.J."/>
        </authorList>
    </citation>
    <scope>NUCLEOTIDE SEQUENCE</scope>
    <source>
        <strain evidence="3">ChiSjej1B19-7085</strain>
    </source>
</reference>
<dbReference type="InterPro" id="IPR032466">
    <property type="entry name" value="Metal_Hydrolase"/>
</dbReference>
<proteinExistence type="predicted"/>
<organism evidence="3 4">
    <name type="scientific">Candidatus Gallacutalibacter pullicola</name>
    <dbReference type="NCBI Taxonomy" id="2840830"/>
    <lineage>
        <taxon>Bacteria</taxon>
        <taxon>Bacillati</taxon>
        <taxon>Bacillota</taxon>
        <taxon>Clostridia</taxon>
        <taxon>Eubacteriales</taxon>
        <taxon>Candidatus Gallacutalibacter</taxon>
    </lineage>
</organism>
<reference evidence="3" key="1">
    <citation type="submission" date="2020-10" db="EMBL/GenBank/DDBJ databases">
        <authorList>
            <person name="Gilroy R."/>
        </authorList>
    </citation>
    <scope>NUCLEOTIDE SEQUENCE</scope>
    <source>
        <strain evidence="3">ChiSjej1B19-7085</strain>
    </source>
</reference>
<dbReference type="GO" id="GO:0005737">
    <property type="term" value="C:cytoplasm"/>
    <property type="evidence" value="ECO:0007669"/>
    <property type="project" value="TreeGrafter"/>
</dbReference>
<name>A0A9D1DPY5_9FIRM</name>
<accession>A0A9D1DPY5</accession>
<dbReference type="Gene3D" id="3.20.20.140">
    <property type="entry name" value="Metal-dependent hydrolases"/>
    <property type="match status" value="1"/>
</dbReference>
<sequence>MVIDSHVHIFTDSIAEKAITRLAGICHMPYYTNGTLSDTREKMEQWGVDAILALNIATKPKQQKTINEWASGVQDHKSVFCLGTIHPDAPDAAAELERFSSLKLCGLKLHPDYQGFQIDEERLFPVYDAASQFGIPIVFHTGWDPLSPDFVHAPPALVAKVAKLFPKLTIVAAHLGGMKRYEESEEYLTDLDNVYLDTAMCAQFCPLEQFKRIVSKKGAEHILFGSDCPWSSSALELEYLEKASLPSRDLDLIHSQNAVRIFKLSL</sequence>
<dbReference type="PANTHER" id="PTHR21240">
    <property type="entry name" value="2-AMINO-3-CARBOXYLMUCONATE-6-SEMIALDEHYDE DECARBOXYLASE"/>
    <property type="match status" value="1"/>
</dbReference>
<evidence type="ECO:0000313" key="3">
    <source>
        <dbReference type="EMBL" id="HIR56719.1"/>
    </source>
</evidence>
<dbReference type="InterPro" id="IPR006680">
    <property type="entry name" value="Amidohydro-rel"/>
</dbReference>
<dbReference type="CDD" id="cd01292">
    <property type="entry name" value="metallo-dependent_hydrolases"/>
    <property type="match status" value="1"/>
</dbReference>
<dbReference type="GO" id="GO:0016831">
    <property type="term" value="F:carboxy-lyase activity"/>
    <property type="evidence" value="ECO:0007669"/>
    <property type="project" value="InterPro"/>
</dbReference>
<dbReference type="Proteomes" id="UP000886785">
    <property type="component" value="Unassembled WGS sequence"/>
</dbReference>
<dbReference type="InterPro" id="IPR032465">
    <property type="entry name" value="ACMSD"/>
</dbReference>
<dbReference type="GO" id="GO:0016787">
    <property type="term" value="F:hydrolase activity"/>
    <property type="evidence" value="ECO:0007669"/>
    <property type="project" value="InterPro"/>
</dbReference>
<evidence type="ECO:0000259" key="2">
    <source>
        <dbReference type="Pfam" id="PF04909"/>
    </source>
</evidence>
<dbReference type="GO" id="GO:0019748">
    <property type="term" value="P:secondary metabolic process"/>
    <property type="evidence" value="ECO:0007669"/>
    <property type="project" value="TreeGrafter"/>
</dbReference>
<dbReference type="EMBL" id="DVHF01000040">
    <property type="protein sequence ID" value="HIR56719.1"/>
    <property type="molecule type" value="Genomic_DNA"/>
</dbReference>
<dbReference type="Pfam" id="PF04909">
    <property type="entry name" value="Amidohydro_2"/>
    <property type="match status" value="1"/>
</dbReference>
<dbReference type="SUPFAM" id="SSF51556">
    <property type="entry name" value="Metallo-dependent hydrolases"/>
    <property type="match status" value="1"/>
</dbReference>
<protein>
    <submittedName>
        <fullName evidence="3">Amidohydrolase</fullName>
    </submittedName>
</protein>
<feature type="domain" description="Amidohydrolase-related" evidence="2">
    <location>
        <begin position="3"/>
        <end position="264"/>
    </location>
</feature>
<gene>
    <name evidence="3" type="ORF">IAA54_03540</name>
</gene>
<dbReference type="PANTHER" id="PTHR21240:SF28">
    <property type="entry name" value="ISO-OROTATE DECARBOXYLASE (EUROFUNG)"/>
    <property type="match status" value="1"/>
</dbReference>
<keyword evidence="1" id="KW-0456">Lyase</keyword>
<evidence type="ECO:0000256" key="1">
    <source>
        <dbReference type="ARBA" id="ARBA00023239"/>
    </source>
</evidence>
<evidence type="ECO:0000313" key="4">
    <source>
        <dbReference type="Proteomes" id="UP000886785"/>
    </source>
</evidence>
<comment type="caution">
    <text evidence="3">The sequence shown here is derived from an EMBL/GenBank/DDBJ whole genome shotgun (WGS) entry which is preliminary data.</text>
</comment>
<dbReference type="AlphaFoldDB" id="A0A9D1DPY5"/>